<proteinExistence type="predicted"/>
<organism evidence="2 3">
    <name type="scientific">Cocos nucifera</name>
    <name type="common">Coconut palm</name>
    <dbReference type="NCBI Taxonomy" id="13894"/>
    <lineage>
        <taxon>Eukaryota</taxon>
        <taxon>Viridiplantae</taxon>
        <taxon>Streptophyta</taxon>
        <taxon>Embryophyta</taxon>
        <taxon>Tracheophyta</taxon>
        <taxon>Spermatophyta</taxon>
        <taxon>Magnoliopsida</taxon>
        <taxon>Liliopsida</taxon>
        <taxon>Arecaceae</taxon>
        <taxon>Arecoideae</taxon>
        <taxon>Cocoseae</taxon>
        <taxon>Attaleinae</taxon>
        <taxon>Cocos</taxon>
    </lineage>
</organism>
<dbReference type="Proteomes" id="UP000797356">
    <property type="component" value="Chromosome 6"/>
</dbReference>
<reference evidence="2" key="2">
    <citation type="submission" date="2019-07" db="EMBL/GenBank/DDBJ databases">
        <authorList>
            <person name="Yang Y."/>
            <person name="Bocs S."/>
            <person name="Baudouin L."/>
        </authorList>
    </citation>
    <scope>NUCLEOTIDE SEQUENCE</scope>
    <source>
        <tissue evidence="2">Spear leaf of Hainan Tall coconut</tissue>
    </source>
</reference>
<sequence>MELHDSILKDYRLASEAFSDILHPIDAMKLLTEPLKITRHKAMDCFLQLAHYLNGFMERTSKLSFEATRYKIEAKMLKVAKDRASEEAEEASIRIEATEKRAQDAKIVLVKSTEENSHLLGVNEALTSKIEVLKTQLIEVKVFEEGAQGALKNTEERMALQ</sequence>
<comment type="caution">
    <text evidence="2">The sequence shown here is derived from an EMBL/GenBank/DDBJ whole genome shotgun (WGS) entry which is preliminary data.</text>
</comment>
<keyword evidence="1" id="KW-0175">Coiled coil</keyword>
<protein>
    <submittedName>
        <fullName evidence="2">Uncharacterized protein</fullName>
    </submittedName>
</protein>
<dbReference type="AlphaFoldDB" id="A0A8K0IDB4"/>
<dbReference type="EMBL" id="CM017877">
    <property type="protein sequence ID" value="KAG1348193.1"/>
    <property type="molecule type" value="Genomic_DNA"/>
</dbReference>
<feature type="coiled-coil region" evidence="1">
    <location>
        <begin position="74"/>
        <end position="115"/>
    </location>
</feature>
<name>A0A8K0IDB4_COCNU</name>
<gene>
    <name evidence="2" type="ORF">COCNU_06G020220</name>
</gene>
<evidence type="ECO:0000313" key="2">
    <source>
        <dbReference type="EMBL" id="KAG1348193.1"/>
    </source>
</evidence>
<reference evidence="2" key="1">
    <citation type="journal article" date="2017" name="Gigascience">
        <title>The genome draft of coconut (Cocos nucifera).</title>
        <authorList>
            <person name="Xiao Y."/>
            <person name="Xu P."/>
            <person name="Fan H."/>
            <person name="Baudouin L."/>
            <person name="Xia W."/>
            <person name="Bocs S."/>
            <person name="Xu J."/>
            <person name="Li Q."/>
            <person name="Guo A."/>
            <person name="Zhou L."/>
            <person name="Li J."/>
            <person name="Wu Y."/>
            <person name="Ma Z."/>
            <person name="Armero A."/>
            <person name="Issali A.E."/>
            <person name="Liu N."/>
            <person name="Peng M."/>
            <person name="Yang Y."/>
        </authorList>
    </citation>
    <scope>NUCLEOTIDE SEQUENCE</scope>
    <source>
        <tissue evidence="2">Spear leaf of Hainan Tall coconut</tissue>
    </source>
</reference>
<evidence type="ECO:0000313" key="3">
    <source>
        <dbReference type="Proteomes" id="UP000797356"/>
    </source>
</evidence>
<keyword evidence="3" id="KW-1185">Reference proteome</keyword>
<evidence type="ECO:0000256" key="1">
    <source>
        <dbReference type="SAM" id="Coils"/>
    </source>
</evidence>
<accession>A0A8K0IDB4</accession>